<dbReference type="InterPro" id="IPR000515">
    <property type="entry name" value="MetI-like"/>
</dbReference>
<evidence type="ECO:0000256" key="3">
    <source>
        <dbReference type="ARBA" id="ARBA00022475"/>
    </source>
</evidence>
<feature type="transmembrane region" description="Helical" evidence="7">
    <location>
        <begin position="283"/>
        <end position="305"/>
    </location>
</feature>
<feature type="transmembrane region" description="Helical" evidence="7">
    <location>
        <begin position="124"/>
        <end position="145"/>
    </location>
</feature>
<gene>
    <name evidence="9" type="primary">lacF_2</name>
    <name evidence="9" type="ORF">BHLFYP23_01320</name>
</gene>
<evidence type="ECO:0000256" key="2">
    <source>
        <dbReference type="ARBA" id="ARBA00022448"/>
    </source>
</evidence>
<dbReference type="PROSITE" id="PS50928">
    <property type="entry name" value="ABC_TM1"/>
    <property type="match status" value="1"/>
</dbReference>
<evidence type="ECO:0000313" key="9">
    <source>
        <dbReference type="EMBL" id="VYS73418.1"/>
    </source>
</evidence>
<dbReference type="PANTHER" id="PTHR30193:SF37">
    <property type="entry name" value="INNER MEMBRANE ABC TRANSPORTER PERMEASE PROTEIN YCJO"/>
    <property type="match status" value="1"/>
</dbReference>
<evidence type="ECO:0000256" key="7">
    <source>
        <dbReference type="RuleBase" id="RU363032"/>
    </source>
</evidence>
<dbReference type="AlphaFoldDB" id="A0A6N2QYX8"/>
<sequence length="315" mass="35030">MEGKTTLTEFRKMNSVKKKRIVRKNMWCWVFMLPTLLLYILFQGYPIITSAWYSMLDWSGMTMNATFVGLQNFKELLADPLFKNSVVNSFKYMIFSVPIQLILSLVIAYILTSIIRKGATVFRTMYFIPVITTASIVGIIMIFIFGGTGPINQVLALLGIDTINFLGDEKTALFTVVLIGIWKDLGTYMIYWIAALQSVSQDVYEAAKIDGAGKFRTFTDVVFPLILPIGGVIAVLCVIGSLKVFDIVQTMTNGGPYFATDVVATFVYRTAYSSTTGSPRLGYASAAALLFGLMVVTIGVVLNLVKNYFNKKRNV</sequence>
<dbReference type="InterPro" id="IPR051393">
    <property type="entry name" value="ABC_transporter_permease"/>
</dbReference>
<dbReference type="InterPro" id="IPR035906">
    <property type="entry name" value="MetI-like_sf"/>
</dbReference>
<evidence type="ECO:0000256" key="1">
    <source>
        <dbReference type="ARBA" id="ARBA00004651"/>
    </source>
</evidence>
<evidence type="ECO:0000259" key="8">
    <source>
        <dbReference type="PROSITE" id="PS50928"/>
    </source>
</evidence>
<dbReference type="CDD" id="cd06261">
    <property type="entry name" value="TM_PBP2"/>
    <property type="match status" value="1"/>
</dbReference>
<dbReference type="SUPFAM" id="SSF161098">
    <property type="entry name" value="MetI-like"/>
    <property type="match status" value="1"/>
</dbReference>
<feature type="domain" description="ABC transmembrane type-1" evidence="8">
    <location>
        <begin position="86"/>
        <end position="302"/>
    </location>
</feature>
<feature type="transmembrane region" description="Helical" evidence="7">
    <location>
        <begin position="92"/>
        <end position="112"/>
    </location>
</feature>
<protein>
    <submittedName>
        <fullName evidence="9">Lactose transport system permease protein LacF</fullName>
    </submittedName>
</protein>
<dbReference type="PANTHER" id="PTHR30193">
    <property type="entry name" value="ABC TRANSPORTER PERMEASE PROTEIN"/>
    <property type="match status" value="1"/>
</dbReference>
<keyword evidence="3" id="KW-1003">Cell membrane</keyword>
<evidence type="ECO:0000256" key="4">
    <source>
        <dbReference type="ARBA" id="ARBA00022692"/>
    </source>
</evidence>
<name>A0A6N2QYX8_BLAHA</name>
<evidence type="ECO:0000256" key="6">
    <source>
        <dbReference type="ARBA" id="ARBA00023136"/>
    </source>
</evidence>
<reference evidence="9" key="1">
    <citation type="submission" date="2019-11" db="EMBL/GenBank/DDBJ databases">
        <authorList>
            <person name="Feng L."/>
        </authorList>
    </citation>
    <scope>NUCLEOTIDE SEQUENCE</scope>
    <source>
        <strain evidence="9">BhanseniiLFYP23</strain>
    </source>
</reference>
<dbReference type="GO" id="GO:0055085">
    <property type="term" value="P:transmembrane transport"/>
    <property type="evidence" value="ECO:0007669"/>
    <property type="project" value="InterPro"/>
</dbReference>
<dbReference type="Gene3D" id="1.10.3720.10">
    <property type="entry name" value="MetI-like"/>
    <property type="match status" value="1"/>
</dbReference>
<dbReference type="RefSeq" id="WP_003022230.1">
    <property type="nucleotide sequence ID" value="NZ_CACRSY010000004.1"/>
</dbReference>
<organism evidence="9">
    <name type="scientific">Blautia hansenii</name>
    <name type="common">Ruminococcus hansenii</name>
    <dbReference type="NCBI Taxonomy" id="1322"/>
    <lineage>
        <taxon>Bacteria</taxon>
        <taxon>Bacillati</taxon>
        <taxon>Bacillota</taxon>
        <taxon>Clostridia</taxon>
        <taxon>Lachnospirales</taxon>
        <taxon>Lachnospiraceae</taxon>
        <taxon>Blautia</taxon>
    </lineage>
</organism>
<dbReference type="Pfam" id="PF00528">
    <property type="entry name" value="BPD_transp_1"/>
    <property type="match status" value="1"/>
</dbReference>
<proteinExistence type="inferred from homology"/>
<feature type="transmembrane region" description="Helical" evidence="7">
    <location>
        <begin position="27"/>
        <end position="48"/>
    </location>
</feature>
<feature type="transmembrane region" description="Helical" evidence="7">
    <location>
        <begin position="221"/>
        <end position="242"/>
    </location>
</feature>
<accession>A0A6N2QYX8</accession>
<comment type="subcellular location">
    <subcellularLocation>
        <location evidence="1 7">Cell membrane</location>
        <topology evidence="1 7">Multi-pass membrane protein</topology>
    </subcellularLocation>
</comment>
<keyword evidence="5 7" id="KW-1133">Transmembrane helix</keyword>
<keyword evidence="2 7" id="KW-0813">Transport</keyword>
<comment type="similarity">
    <text evidence="7">Belongs to the binding-protein-dependent transport system permease family.</text>
</comment>
<evidence type="ECO:0000256" key="5">
    <source>
        <dbReference type="ARBA" id="ARBA00022989"/>
    </source>
</evidence>
<keyword evidence="6 7" id="KW-0472">Membrane</keyword>
<dbReference type="EMBL" id="CACRSY010000004">
    <property type="protein sequence ID" value="VYS73418.1"/>
    <property type="molecule type" value="Genomic_DNA"/>
</dbReference>
<keyword evidence="4 7" id="KW-0812">Transmembrane</keyword>
<feature type="transmembrane region" description="Helical" evidence="7">
    <location>
        <begin position="174"/>
        <end position="194"/>
    </location>
</feature>
<dbReference type="GO" id="GO:0005886">
    <property type="term" value="C:plasma membrane"/>
    <property type="evidence" value="ECO:0007669"/>
    <property type="project" value="UniProtKB-SubCell"/>
</dbReference>